<comment type="caution">
    <text evidence="1">The sequence shown here is derived from an EMBL/GenBank/DDBJ whole genome shotgun (WGS) entry which is preliminary data.</text>
</comment>
<dbReference type="AlphaFoldDB" id="A0A4Y2GAI9"/>
<dbReference type="EMBL" id="BGPR01176937">
    <property type="protein sequence ID" value="GBM49933.1"/>
    <property type="molecule type" value="Genomic_DNA"/>
</dbReference>
<keyword evidence="5" id="KW-1185">Reference proteome</keyword>
<dbReference type="EMBL" id="BGPR01176939">
    <property type="protein sequence ID" value="GBM49940.1"/>
    <property type="molecule type" value="Genomic_DNA"/>
</dbReference>
<dbReference type="OrthoDB" id="6431040at2759"/>
<proteinExistence type="predicted"/>
<evidence type="ECO:0000313" key="1">
    <source>
        <dbReference type="EMBL" id="GBM49806.1"/>
    </source>
</evidence>
<dbReference type="EMBL" id="BGPR01176926">
    <property type="protein sequence ID" value="GBM49897.1"/>
    <property type="molecule type" value="Genomic_DNA"/>
</dbReference>
<name>A0A4Y2GAI9_ARAVE</name>
<evidence type="ECO:0000313" key="2">
    <source>
        <dbReference type="EMBL" id="GBM49897.1"/>
    </source>
</evidence>
<accession>A0A4Y2GAI9</accession>
<feature type="non-terminal residue" evidence="1">
    <location>
        <position position="361"/>
    </location>
</feature>
<evidence type="ECO:0000313" key="4">
    <source>
        <dbReference type="EMBL" id="GBM49940.1"/>
    </source>
</evidence>
<dbReference type="Proteomes" id="UP000499080">
    <property type="component" value="Unassembled WGS sequence"/>
</dbReference>
<protein>
    <submittedName>
        <fullName evidence="1">Uncharacterized protein</fullName>
    </submittedName>
</protein>
<organism evidence="1 5">
    <name type="scientific">Araneus ventricosus</name>
    <name type="common">Orbweaver spider</name>
    <name type="synonym">Epeira ventricosa</name>
    <dbReference type="NCBI Taxonomy" id="182803"/>
    <lineage>
        <taxon>Eukaryota</taxon>
        <taxon>Metazoa</taxon>
        <taxon>Ecdysozoa</taxon>
        <taxon>Arthropoda</taxon>
        <taxon>Chelicerata</taxon>
        <taxon>Arachnida</taxon>
        <taxon>Araneae</taxon>
        <taxon>Araneomorphae</taxon>
        <taxon>Entelegynae</taxon>
        <taxon>Araneoidea</taxon>
        <taxon>Araneidae</taxon>
        <taxon>Araneus</taxon>
    </lineage>
</organism>
<dbReference type="EMBL" id="BGPR01176900">
    <property type="protein sequence ID" value="GBM49806.1"/>
    <property type="molecule type" value="Genomic_DNA"/>
</dbReference>
<evidence type="ECO:0000313" key="5">
    <source>
        <dbReference type="Proteomes" id="UP000499080"/>
    </source>
</evidence>
<sequence>MYPNFMVLCVTVGVVGVLGGCVKDRFLIPEHFPGKEAYLKDVELIDGELKLKLDHKIEEKELLEKTLAALKGYFLHEHESLGKEKVHSAEKIYAPVVDSHEDGKHEIALKILKSMLGSDLKVEELTEKDLAAFEFILKCLFERIRGKEGIDKIFKSKIEDSSVMHSVGHGYIPEKSAKMSELLPEESKDVKTYLTESILHAGISKDADVHHGIEGGETLLKKLEKADGETPYFLMDDEAKEYFKSVTQGKIGEEEIIHSLAGEDEEVFKKLSKMLKDGVSHEEVSSVYSSELAKKADLEKSSEAVKALEEHKAFQKEAVLNHGKDHVFDEILKKEEVHSLDKGFEEEKFLGAGKAFEEHGT</sequence>
<evidence type="ECO:0000313" key="3">
    <source>
        <dbReference type="EMBL" id="GBM49933.1"/>
    </source>
</evidence>
<gene>
    <name evidence="2" type="ORF">AVEN_132976_1</name>
    <name evidence="3" type="ORF">AVEN_212087_1</name>
    <name evidence="4" type="ORF">AVEN_221714_1</name>
    <name evidence="1" type="ORF">AVEN_241005_1</name>
</gene>
<reference evidence="1 5" key="1">
    <citation type="journal article" date="2019" name="Sci. Rep.">
        <title>Orb-weaving spider Araneus ventricosus genome elucidates the spidroin gene catalogue.</title>
        <authorList>
            <person name="Kono N."/>
            <person name="Nakamura H."/>
            <person name="Ohtoshi R."/>
            <person name="Moran D.A.P."/>
            <person name="Shinohara A."/>
            <person name="Yoshida Y."/>
            <person name="Fujiwara M."/>
            <person name="Mori M."/>
            <person name="Tomita M."/>
            <person name="Arakawa K."/>
        </authorList>
    </citation>
    <scope>NUCLEOTIDE SEQUENCE [LARGE SCALE GENOMIC DNA]</scope>
</reference>